<feature type="domain" description="Cytidyltransferase-like" evidence="11">
    <location>
        <begin position="6"/>
        <end position="162"/>
    </location>
</feature>
<dbReference type="GO" id="GO:0009435">
    <property type="term" value="P:NAD+ biosynthetic process"/>
    <property type="evidence" value="ECO:0007669"/>
    <property type="project" value="UniProtKB-UniRule"/>
</dbReference>
<dbReference type="Gene3D" id="3.40.50.620">
    <property type="entry name" value="HUPs"/>
    <property type="match status" value="1"/>
</dbReference>
<comment type="caution">
    <text evidence="12">The sequence shown here is derived from an EMBL/GenBank/DDBJ whole genome shotgun (WGS) entry which is preliminary data.</text>
</comment>
<keyword evidence="6 10" id="KW-0547">Nucleotide-binding</keyword>
<gene>
    <name evidence="10" type="primary">nadD</name>
    <name evidence="12" type="ORF">EBB45_02235</name>
</gene>
<accession>A0A3N9UK77</accession>
<dbReference type="UniPathway" id="UPA00253">
    <property type="reaction ID" value="UER00332"/>
</dbReference>
<evidence type="ECO:0000313" key="13">
    <source>
        <dbReference type="Proteomes" id="UP000274033"/>
    </source>
</evidence>
<evidence type="ECO:0000256" key="7">
    <source>
        <dbReference type="ARBA" id="ARBA00022840"/>
    </source>
</evidence>
<evidence type="ECO:0000259" key="11">
    <source>
        <dbReference type="Pfam" id="PF01467"/>
    </source>
</evidence>
<dbReference type="NCBIfam" id="NF000840">
    <property type="entry name" value="PRK00071.1-3"/>
    <property type="match status" value="1"/>
</dbReference>
<evidence type="ECO:0000256" key="1">
    <source>
        <dbReference type="ARBA" id="ARBA00002324"/>
    </source>
</evidence>
<evidence type="ECO:0000256" key="10">
    <source>
        <dbReference type="HAMAP-Rule" id="MF_00244"/>
    </source>
</evidence>
<dbReference type="GO" id="GO:0005524">
    <property type="term" value="F:ATP binding"/>
    <property type="evidence" value="ECO:0007669"/>
    <property type="project" value="UniProtKB-KW"/>
</dbReference>
<organism evidence="12 13">
    <name type="scientific">Lysinibacillus composti</name>
    <dbReference type="NCBI Taxonomy" id="720633"/>
    <lineage>
        <taxon>Bacteria</taxon>
        <taxon>Bacillati</taxon>
        <taxon>Bacillota</taxon>
        <taxon>Bacilli</taxon>
        <taxon>Bacillales</taxon>
        <taxon>Bacillaceae</taxon>
        <taxon>Lysinibacillus</taxon>
    </lineage>
</organism>
<reference evidence="12 13" key="1">
    <citation type="journal article" date="2013" name="J. Microbiol.">
        <title>Lysinibacillus chungkukjangi sp. nov., isolated from Chungkukjang, Korean fermented soybean food.</title>
        <authorList>
            <person name="Kim S.J."/>
            <person name="Jang Y.H."/>
            <person name="Hamada M."/>
            <person name="Ahn J.H."/>
            <person name="Weon H.Y."/>
            <person name="Suzuki K."/>
            <person name="Whang K.S."/>
            <person name="Kwon S.W."/>
        </authorList>
    </citation>
    <scope>NUCLEOTIDE SEQUENCE [LARGE SCALE GENOMIC DNA]</scope>
    <source>
        <strain evidence="12 13">MCCC 1A12701</strain>
    </source>
</reference>
<dbReference type="RefSeq" id="WP_124762175.1">
    <property type="nucleotide sequence ID" value="NZ_JAFBDY010000001.1"/>
</dbReference>
<dbReference type="InterPro" id="IPR005248">
    <property type="entry name" value="NadD/NMNAT"/>
</dbReference>
<dbReference type="OrthoDB" id="5295945at2"/>
<evidence type="ECO:0000313" key="12">
    <source>
        <dbReference type="EMBL" id="RQW76389.1"/>
    </source>
</evidence>
<keyword evidence="7 10" id="KW-0067">ATP-binding</keyword>
<evidence type="ECO:0000256" key="3">
    <source>
        <dbReference type="ARBA" id="ARBA00022642"/>
    </source>
</evidence>
<keyword evidence="8 10" id="KW-0520">NAD</keyword>
<dbReference type="InterPro" id="IPR004821">
    <property type="entry name" value="Cyt_trans-like"/>
</dbReference>
<name>A0A3N9UK77_9BACI</name>
<dbReference type="CDD" id="cd02165">
    <property type="entry name" value="NMNAT"/>
    <property type="match status" value="1"/>
</dbReference>
<comment type="pathway">
    <text evidence="2 10">Cofactor biosynthesis; NAD(+) biosynthesis; deamido-NAD(+) from nicotinate D-ribonucleotide: step 1/1.</text>
</comment>
<evidence type="ECO:0000256" key="5">
    <source>
        <dbReference type="ARBA" id="ARBA00022695"/>
    </source>
</evidence>
<dbReference type="InterPro" id="IPR014729">
    <property type="entry name" value="Rossmann-like_a/b/a_fold"/>
</dbReference>
<evidence type="ECO:0000256" key="2">
    <source>
        <dbReference type="ARBA" id="ARBA00005019"/>
    </source>
</evidence>
<keyword evidence="3 10" id="KW-0662">Pyridine nucleotide biosynthesis</keyword>
<dbReference type="SUPFAM" id="SSF52374">
    <property type="entry name" value="Nucleotidylyl transferase"/>
    <property type="match status" value="1"/>
</dbReference>
<dbReference type="NCBIfam" id="TIGR00482">
    <property type="entry name" value="nicotinate (nicotinamide) nucleotide adenylyltransferase"/>
    <property type="match status" value="1"/>
</dbReference>
<dbReference type="PANTHER" id="PTHR39321">
    <property type="entry name" value="NICOTINATE-NUCLEOTIDE ADENYLYLTRANSFERASE-RELATED"/>
    <property type="match status" value="1"/>
</dbReference>
<comment type="similarity">
    <text evidence="10">Belongs to the NadD family.</text>
</comment>
<dbReference type="PANTHER" id="PTHR39321:SF3">
    <property type="entry name" value="PHOSPHOPANTETHEINE ADENYLYLTRANSFERASE"/>
    <property type="match status" value="1"/>
</dbReference>
<protein>
    <recommendedName>
        <fullName evidence="10">Probable nicotinate-nucleotide adenylyltransferase</fullName>
        <ecNumber evidence="10">2.7.7.18</ecNumber>
    </recommendedName>
    <alternativeName>
        <fullName evidence="10">Deamido-NAD(+) diphosphorylase</fullName>
    </alternativeName>
    <alternativeName>
        <fullName evidence="10">Deamido-NAD(+) pyrophosphorylase</fullName>
    </alternativeName>
    <alternativeName>
        <fullName evidence="10">Nicotinate mononucleotide adenylyltransferase</fullName>
        <shortName evidence="10">NaMN adenylyltransferase</shortName>
    </alternativeName>
</protein>
<sequence>MKKVGIIGGTFNPPHIGHLIMANEAYYALQLDEVRFMPNAIAPHKLMSDDASMENRLKMVELATKAYPYFKVERIELERGGISYTYHTMVALCERESDVEFYFIIGGDMIDSLHTWHEIDKLSKIVRFIGFKRPGTKAENKFDVTMVEAPEIDLSSTLIRNRFRTGGTLKFLLPEDVEMYIRKEGLYGTR</sequence>
<dbReference type="NCBIfam" id="TIGR00125">
    <property type="entry name" value="cyt_tran_rel"/>
    <property type="match status" value="1"/>
</dbReference>
<dbReference type="EMBL" id="RRCT01000001">
    <property type="protein sequence ID" value="RQW76389.1"/>
    <property type="molecule type" value="Genomic_DNA"/>
</dbReference>
<keyword evidence="4 10" id="KW-0808">Transferase</keyword>
<dbReference type="EC" id="2.7.7.18" evidence="10"/>
<evidence type="ECO:0000256" key="9">
    <source>
        <dbReference type="ARBA" id="ARBA00048721"/>
    </source>
</evidence>
<evidence type="ECO:0000256" key="6">
    <source>
        <dbReference type="ARBA" id="ARBA00022741"/>
    </source>
</evidence>
<dbReference type="NCBIfam" id="NF000841">
    <property type="entry name" value="PRK00071.1-4"/>
    <property type="match status" value="1"/>
</dbReference>
<comment type="function">
    <text evidence="1 10">Catalyzes the reversible adenylation of nicotinate mononucleotide (NaMN) to nicotinic acid adenine dinucleotide (NaAD).</text>
</comment>
<comment type="catalytic activity">
    <reaction evidence="9 10">
        <text>nicotinate beta-D-ribonucleotide + ATP + H(+) = deamido-NAD(+) + diphosphate</text>
        <dbReference type="Rhea" id="RHEA:22860"/>
        <dbReference type="ChEBI" id="CHEBI:15378"/>
        <dbReference type="ChEBI" id="CHEBI:30616"/>
        <dbReference type="ChEBI" id="CHEBI:33019"/>
        <dbReference type="ChEBI" id="CHEBI:57502"/>
        <dbReference type="ChEBI" id="CHEBI:58437"/>
        <dbReference type="EC" id="2.7.7.18"/>
    </reaction>
</comment>
<keyword evidence="13" id="KW-1185">Reference proteome</keyword>
<dbReference type="HAMAP" id="MF_00244">
    <property type="entry name" value="NaMN_adenylyltr"/>
    <property type="match status" value="1"/>
</dbReference>
<evidence type="ECO:0000256" key="8">
    <source>
        <dbReference type="ARBA" id="ARBA00023027"/>
    </source>
</evidence>
<dbReference type="AlphaFoldDB" id="A0A3N9UK77"/>
<dbReference type="Pfam" id="PF01467">
    <property type="entry name" value="CTP_transf_like"/>
    <property type="match status" value="1"/>
</dbReference>
<evidence type="ECO:0000256" key="4">
    <source>
        <dbReference type="ARBA" id="ARBA00022679"/>
    </source>
</evidence>
<proteinExistence type="inferred from homology"/>
<dbReference type="Proteomes" id="UP000274033">
    <property type="component" value="Unassembled WGS sequence"/>
</dbReference>
<keyword evidence="5 10" id="KW-0548">Nucleotidyltransferase</keyword>
<dbReference type="GO" id="GO:0004515">
    <property type="term" value="F:nicotinate-nucleotide adenylyltransferase activity"/>
    <property type="evidence" value="ECO:0007669"/>
    <property type="project" value="UniProtKB-UniRule"/>
</dbReference>